<accession>A0A934WXA1</accession>
<dbReference type="InterPro" id="IPR036477">
    <property type="entry name" value="Formyl_transf_N_sf"/>
</dbReference>
<protein>
    <recommendedName>
        <fullName evidence="5">Methionyl-tRNA formyltransferase</fullName>
    </recommendedName>
</protein>
<dbReference type="RefSeq" id="WP_201430207.1">
    <property type="nucleotide sequence ID" value="NZ_JAEQBW010000002.1"/>
</dbReference>
<dbReference type="Gene3D" id="3.40.50.12230">
    <property type="match status" value="1"/>
</dbReference>
<sequence>MKIFFIGNVKFSSELLKSILRVDFIEIVGVATKSKSDFNSDHYDLSKLIEKENIPYKYVKDINAPHIVEWIKSLAPDYIFCFGWSSLLKEKVLQITPNRVIGYHPAKIPENRGRHPLIWALVLGLKETGSTFFIMDQSADTGDIISQEAVKIDKSDTALTLYNKIIETAITQIHELLPKMVSNSIVLKKQPLSKGNEWRKRSRNDGLIDFRMNSQSIYNLVRALTKPYPGAEIQFAHERYQIWESRIGKCNFLNIEPGKVLRISDNEIEVKTSDSSIILVDHTLDQLPKEGDYLI</sequence>
<dbReference type="Pfam" id="PF00551">
    <property type="entry name" value="Formyl_trans_N"/>
    <property type="match status" value="1"/>
</dbReference>
<dbReference type="AlphaFoldDB" id="A0A934WXA1"/>
<dbReference type="Proteomes" id="UP000611723">
    <property type="component" value="Unassembled WGS sequence"/>
</dbReference>
<dbReference type="EMBL" id="JAEQBW010000002">
    <property type="protein sequence ID" value="MBK6264515.1"/>
    <property type="molecule type" value="Genomic_DNA"/>
</dbReference>
<dbReference type="PANTHER" id="PTHR11138:SF5">
    <property type="entry name" value="METHIONYL-TRNA FORMYLTRANSFERASE, MITOCHONDRIAL"/>
    <property type="match status" value="1"/>
</dbReference>
<feature type="domain" description="Formyl transferase C-terminal" evidence="2">
    <location>
        <begin position="202"/>
        <end position="281"/>
    </location>
</feature>
<reference evidence="3" key="1">
    <citation type="submission" date="2021-01" db="EMBL/GenBank/DDBJ databases">
        <title>Marivirga aurantiaca sp. nov., isolated from intertidal surface sediments.</title>
        <authorList>
            <person name="Zhang M."/>
        </authorList>
    </citation>
    <scope>NUCLEOTIDE SEQUENCE</scope>
    <source>
        <strain evidence="3">S37H4</strain>
    </source>
</reference>
<evidence type="ECO:0008006" key="5">
    <source>
        <dbReference type="Google" id="ProtNLM"/>
    </source>
</evidence>
<evidence type="ECO:0000259" key="2">
    <source>
        <dbReference type="Pfam" id="PF02911"/>
    </source>
</evidence>
<dbReference type="InterPro" id="IPR011034">
    <property type="entry name" value="Formyl_transferase-like_C_sf"/>
</dbReference>
<keyword evidence="4" id="KW-1185">Reference proteome</keyword>
<name>A0A934WXA1_9BACT</name>
<dbReference type="InterPro" id="IPR005793">
    <property type="entry name" value="Formyl_trans_C"/>
</dbReference>
<feature type="domain" description="Formyl transferase N-terminal" evidence="1">
    <location>
        <begin position="2"/>
        <end position="168"/>
    </location>
</feature>
<dbReference type="CDD" id="cd08651">
    <property type="entry name" value="FMT_core_like_4"/>
    <property type="match status" value="1"/>
</dbReference>
<gene>
    <name evidence="3" type="ORF">JKA74_05650</name>
</gene>
<dbReference type="Pfam" id="PF02911">
    <property type="entry name" value="Formyl_trans_C"/>
    <property type="match status" value="1"/>
</dbReference>
<dbReference type="InterPro" id="IPR002376">
    <property type="entry name" value="Formyl_transf_N"/>
</dbReference>
<evidence type="ECO:0000313" key="3">
    <source>
        <dbReference type="EMBL" id="MBK6264515.1"/>
    </source>
</evidence>
<dbReference type="CDD" id="cd08702">
    <property type="entry name" value="Arna_FMT_C"/>
    <property type="match status" value="1"/>
</dbReference>
<dbReference type="PANTHER" id="PTHR11138">
    <property type="entry name" value="METHIONYL-TRNA FORMYLTRANSFERASE"/>
    <property type="match status" value="1"/>
</dbReference>
<dbReference type="GO" id="GO:0005829">
    <property type="term" value="C:cytosol"/>
    <property type="evidence" value="ECO:0007669"/>
    <property type="project" value="TreeGrafter"/>
</dbReference>
<organism evidence="3 4">
    <name type="scientific">Marivirga aurantiaca</name>
    <dbReference type="NCBI Taxonomy" id="2802615"/>
    <lineage>
        <taxon>Bacteria</taxon>
        <taxon>Pseudomonadati</taxon>
        <taxon>Bacteroidota</taxon>
        <taxon>Cytophagia</taxon>
        <taxon>Cytophagales</taxon>
        <taxon>Marivirgaceae</taxon>
        <taxon>Marivirga</taxon>
    </lineage>
</organism>
<dbReference type="SUPFAM" id="SSF50486">
    <property type="entry name" value="FMT C-terminal domain-like"/>
    <property type="match status" value="1"/>
</dbReference>
<proteinExistence type="predicted"/>
<evidence type="ECO:0000313" key="4">
    <source>
        <dbReference type="Proteomes" id="UP000611723"/>
    </source>
</evidence>
<dbReference type="GO" id="GO:0004479">
    <property type="term" value="F:methionyl-tRNA formyltransferase activity"/>
    <property type="evidence" value="ECO:0007669"/>
    <property type="project" value="TreeGrafter"/>
</dbReference>
<evidence type="ECO:0000259" key="1">
    <source>
        <dbReference type="Pfam" id="PF00551"/>
    </source>
</evidence>
<dbReference type="SUPFAM" id="SSF53328">
    <property type="entry name" value="Formyltransferase"/>
    <property type="match status" value="1"/>
</dbReference>
<comment type="caution">
    <text evidence="3">The sequence shown here is derived from an EMBL/GenBank/DDBJ whole genome shotgun (WGS) entry which is preliminary data.</text>
</comment>